<dbReference type="InterPro" id="IPR001525">
    <property type="entry name" value="C5_MeTfrase"/>
</dbReference>
<dbReference type="PROSITE" id="PS51038">
    <property type="entry name" value="BAH"/>
    <property type="match status" value="1"/>
</dbReference>
<feature type="active site" evidence="8 9">
    <location>
        <position position="933"/>
    </location>
</feature>
<keyword evidence="5" id="KW-0677">Repeat</keyword>
<dbReference type="InterPro" id="IPR022702">
    <property type="entry name" value="Cytosine_MeTrfase1_RFD"/>
</dbReference>
<dbReference type="Proteomes" id="UP000789342">
    <property type="component" value="Unassembled WGS sequence"/>
</dbReference>
<evidence type="ECO:0000313" key="14">
    <source>
        <dbReference type="EMBL" id="CAG8524989.1"/>
    </source>
</evidence>
<comment type="catalytic activity">
    <reaction evidence="11">
        <text>a 2'-deoxycytidine in DNA + S-adenosyl-L-methionine = a 5-methyl-2'-deoxycytidine in DNA + S-adenosyl-L-homocysteine + H(+)</text>
        <dbReference type="Rhea" id="RHEA:13681"/>
        <dbReference type="Rhea" id="RHEA-COMP:11369"/>
        <dbReference type="Rhea" id="RHEA-COMP:11370"/>
        <dbReference type="ChEBI" id="CHEBI:15378"/>
        <dbReference type="ChEBI" id="CHEBI:57856"/>
        <dbReference type="ChEBI" id="CHEBI:59789"/>
        <dbReference type="ChEBI" id="CHEBI:85452"/>
        <dbReference type="ChEBI" id="CHEBI:85454"/>
        <dbReference type="EC" id="2.1.1.37"/>
    </reaction>
</comment>
<feature type="compositionally biased region" description="Basic and acidic residues" evidence="12">
    <location>
        <begin position="107"/>
        <end position="124"/>
    </location>
</feature>
<dbReference type="GO" id="GO:0003682">
    <property type="term" value="F:chromatin binding"/>
    <property type="evidence" value="ECO:0007669"/>
    <property type="project" value="InterPro"/>
</dbReference>
<keyword evidence="6" id="KW-0238">DNA-binding</keyword>
<dbReference type="EMBL" id="CAJVPV010002389">
    <property type="protein sequence ID" value="CAG8524989.1"/>
    <property type="molecule type" value="Genomic_DNA"/>
</dbReference>
<dbReference type="SUPFAM" id="SSF53335">
    <property type="entry name" value="S-adenosyl-L-methionine-dependent methyltransferases"/>
    <property type="match status" value="1"/>
</dbReference>
<sequence>MSQVVDPIVLKETFPEIFKKFPELDLGIIFEALDESEFDEEAAIEALIGGNAAAASSAFSKSDTRVSTAGNENTSSPLCQNDNASMDVDIQTPVKHESTVSDNQTSVKHESMDIDHEEPNERTSPRLKRKHESTSKPKHKVSSKPQKKCLRYYRFREDEVEENESFELIGEDPVSRDTQESGNDDRNTLPCRILENFIVYDVSEKNRVVSIEEVDEEGREIHASGIVKPIYVGQDDEEIEEDEDNEEEKIPDQYFRTSTIFYFQIDYTPGGQSEIWLRTQYAFYKLLKASDDYLPYFIPVFKRIRAANLAIEAMVSDANITYDRFIENLQESASSFSPSSCVPESLAVKLTEKDIIENLEYITEEIESWVSEQEAFGIFDSPLLAKFNELRDKNMNKKQKRFRTISTVSTDTIKTRRSVVKNPNLSVLQHQNQTCVTPFINELTGGLFSRKLITVNHAQSGVVQDEGLAATKSPVVVKQFTHKVEWSDNKIAQNGDVTYYKSATVDGEVINVGDIVYVRNDVSDEPWFAKVEYMFDHPVEGKMYHSRFFNHGRDTVLEEMAGSREIFLLDNCTDNPLETIMGRANVKRLESEEDECFTFEDDKYYFYRFWYDEEFVAFEDVRFHENPNAQFIYCDENEKCHSCERQLTKKVTKIPKWISSNPKDGFLYEGVEYHLHDFVYMVPESKESPYDIGQIVDISSKGEYMAIEEYFKGVGDAPEKLASVAITVRLLGRHDDIIKARTKTTINMSASYRDIITISEEVKDCRRLYFTDETNDTFYVDCKIQKSPTGLANATEIPINANEVLICRICADHRQHRQKTMNEFMEFIMNNQKKLRSMDIFSGCGGITVGMDQTGVVDTRWAIEFGSSAALTFQKNHPNSITYNQCANILLQRAIDEHSNKKELNVLYDFLGRKVPSMPAPGDVDFIYCGPPCQGFSGVNRYKKADDIKNSLVATALSYVDFYRPEYFLLENVRGMLCFRLGGEQDGIRIKGGIKMGVVKFILRALTSMGYQTRFSVQQAGSHGVPQSRRRLFIWGAKRNSYLPDFPQPSTCFSKQGSVNILLPNGNSFTYNKRTNGHAPLPPVTVWEAIGDLPAFEFINPHSVYPETEEDRGQLRPFKQIMVPERGFVGDNISEYKLRPLSEYQRQLRKEANILHNHVTRAFNNLTVERIVRIPMFPDLPEKLKPWCLSDPNSAASRHNGWKGLFGRLDFDGHFLTALTDINPMGKTGTVIHPNQRRIVTVRECARAQGFPDWFVFYSDRDDTKDMHRQIGNAVPPPLANALGRHLVESLYKKYNDNKNAKGKERAV</sequence>
<dbReference type="OrthoDB" id="5376140at2759"/>
<feature type="compositionally biased region" description="Basic residues" evidence="12">
    <location>
        <begin position="125"/>
        <end position="145"/>
    </location>
</feature>
<dbReference type="Pfam" id="PF00145">
    <property type="entry name" value="DNA_methylase"/>
    <property type="match status" value="1"/>
</dbReference>
<reference evidence="14" key="1">
    <citation type="submission" date="2021-06" db="EMBL/GenBank/DDBJ databases">
        <authorList>
            <person name="Kallberg Y."/>
            <person name="Tangrot J."/>
            <person name="Rosling A."/>
        </authorList>
    </citation>
    <scope>NUCLEOTIDE SEQUENCE</scope>
    <source>
        <strain evidence="14">CL551</strain>
    </source>
</reference>
<dbReference type="Gene3D" id="2.30.30.490">
    <property type="match status" value="2"/>
</dbReference>
<evidence type="ECO:0000256" key="3">
    <source>
        <dbReference type="ARBA" id="ARBA00022679"/>
    </source>
</evidence>
<keyword evidence="2 9" id="KW-0489">Methyltransferase</keyword>
<evidence type="ECO:0000256" key="12">
    <source>
        <dbReference type="SAM" id="MobiDB-lite"/>
    </source>
</evidence>
<comment type="subcellular location">
    <subcellularLocation>
        <location evidence="1">Nucleus</location>
    </subcellularLocation>
</comment>
<dbReference type="SMART" id="SM00439">
    <property type="entry name" value="BAH"/>
    <property type="match status" value="1"/>
</dbReference>
<keyword evidence="3 9" id="KW-0808">Transferase</keyword>
<name>A0A9N9AC70_9GLOM</name>
<proteinExistence type="inferred from homology"/>
<dbReference type="GO" id="GO:0003886">
    <property type="term" value="F:DNA (cytosine-5-)-methyltransferase activity"/>
    <property type="evidence" value="ECO:0007669"/>
    <property type="project" value="UniProtKB-EC"/>
</dbReference>
<evidence type="ECO:0000256" key="10">
    <source>
        <dbReference type="RuleBase" id="RU000416"/>
    </source>
</evidence>
<feature type="domain" description="BAH" evidence="13">
    <location>
        <begin position="508"/>
        <end position="622"/>
    </location>
</feature>
<dbReference type="PROSITE" id="PS00094">
    <property type="entry name" value="C5_MTASE_1"/>
    <property type="match status" value="1"/>
</dbReference>
<keyword evidence="4 9" id="KW-0949">S-adenosyl-L-methionine</keyword>
<evidence type="ECO:0000256" key="1">
    <source>
        <dbReference type="ARBA" id="ARBA00004123"/>
    </source>
</evidence>
<dbReference type="GO" id="GO:0044027">
    <property type="term" value="P:negative regulation of gene expression via chromosomal CpG island methylation"/>
    <property type="evidence" value="ECO:0007669"/>
    <property type="project" value="TreeGrafter"/>
</dbReference>
<dbReference type="InterPro" id="IPR043151">
    <property type="entry name" value="BAH_sf"/>
</dbReference>
<evidence type="ECO:0000256" key="8">
    <source>
        <dbReference type="PIRSR" id="PIRSR037404-1"/>
    </source>
</evidence>
<dbReference type="GO" id="GO:0006346">
    <property type="term" value="P:DNA methylation-dependent constitutive heterochromatin formation"/>
    <property type="evidence" value="ECO:0007669"/>
    <property type="project" value="InterPro"/>
</dbReference>
<gene>
    <name evidence="14" type="ORF">AMORRO_LOCUS4395</name>
</gene>
<dbReference type="Gene3D" id="3.40.50.150">
    <property type="entry name" value="Vaccinia Virus protein VP39"/>
    <property type="match status" value="1"/>
</dbReference>
<dbReference type="Gene3D" id="3.90.120.10">
    <property type="entry name" value="DNA Methylase, subunit A, domain 2"/>
    <property type="match status" value="1"/>
</dbReference>
<dbReference type="PIRSF" id="PIRSF037404">
    <property type="entry name" value="DNMT1"/>
    <property type="match status" value="1"/>
</dbReference>
<organism evidence="14 15">
    <name type="scientific">Acaulospora morrowiae</name>
    <dbReference type="NCBI Taxonomy" id="94023"/>
    <lineage>
        <taxon>Eukaryota</taxon>
        <taxon>Fungi</taxon>
        <taxon>Fungi incertae sedis</taxon>
        <taxon>Mucoromycota</taxon>
        <taxon>Glomeromycotina</taxon>
        <taxon>Glomeromycetes</taxon>
        <taxon>Diversisporales</taxon>
        <taxon>Acaulosporaceae</taxon>
        <taxon>Acaulospora</taxon>
    </lineage>
</organism>
<protein>
    <recommendedName>
        <fullName evidence="11">Cytosine-specific methyltransferase</fullName>
        <ecNumber evidence="11">2.1.1.37</ecNumber>
    </recommendedName>
</protein>
<dbReference type="InterPro" id="IPR018117">
    <property type="entry name" value="C5_DNA_meth_AS"/>
</dbReference>
<keyword evidence="15" id="KW-1185">Reference proteome</keyword>
<feature type="region of interest" description="Disordered" evidence="12">
    <location>
        <begin position="95"/>
        <end position="145"/>
    </location>
</feature>
<dbReference type="PROSITE" id="PS00095">
    <property type="entry name" value="C5_MTASE_2"/>
    <property type="match status" value="1"/>
</dbReference>
<dbReference type="GO" id="GO:0005634">
    <property type="term" value="C:nucleus"/>
    <property type="evidence" value="ECO:0007669"/>
    <property type="project" value="UniProtKB-SubCell"/>
</dbReference>
<keyword evidence="7" id="KW-0539">Nucleus</keyword>
<feature type="region of interest" description="Disordered" evidence="12">
    <location>
        <begin position="65"/>
        <end position="84"/>
    </location>
</feature>
<evidence type="ECO:0000256" key="6">
    <source>
        <dbReference type="ARBA" id="ARBA00023125"/>
    </source>
</evidence>
<dbReference type="Pfam" id="PF01426">
    <property type="entry name" value="BAH"/>
    <property type="match status" value="1"/>
</dbReference>
<dbReference type="PANTHER" id="PTHR10629:SF52">
    <property type="entry name" value="DNA (CYTOSINE-5)-METHYLTRANSFERASE 1"/>
    <property type="match status" value="1"/>
</dbReference>
<dbReference type="InterPro" id="IPR031303">
    <property type="entry name" value="C5_meth_CS"/>
</dbReference>
<dbReference type="InterPro" id="IPR001025">
    <property type="entry name" value="BAH_dom"/>
</dbReference>
<dbReference type="PRINTS" id="PR00105">
    <property type="entry name" value="C5METTRFRASE"/>
</dbReference>
<comment type="caution">
    <text evidence="14">The sequence shown here is derived from an EMBL/GenBank/DDBJ whole genome shotgun (WGS) entry which is preliminary data.</text>
</comment>
<evidence type="ECO:0000259" key="13">
    <source>
        <dbReference type="PROSITE" id="PS51038"/>
    </source>
</evidence>
<dbReference type="CDD" id="cd14279">
    <property type="entry name" value="CUE"/>
    <property type="match status" value="1"/>
</dbReference>
<dbReference type="InterPro" id="IPR029063">
    <property type="entry name" value="SAM-dependent_MTases_sf"/>
</dbReference>
<evidence type="ECO:0000313" key="15">
    <source>
        <dbReference type="Proteomes" id="UP000789342"/>
    </source>
</evidence>
<evidence type="ECO:0000256" key="9">
    <source>
        <dbReference type="PROSITE-ProRule" id="PRU01016"/>
    </source>
</evidence>
<comment type="similarity">
    <text evidence="9 10">Belongs to the class I-like SAM-binding methyltransferase superfamily. C5-methyltransferase family.</text>
</comment>
<accession>A0A9N9AC70</accession>
<evidence type="ECO:0000256" key="5">
    <source>
        <dbReference type="ARBA" id="ARBA00022737"/>
    </source>
</evidence>
<evidence type="ECO:0000256" key="11">
    <source>
        <dbReference type="RuleBase" id="RU000417"/>
    </source>
</evidence>
<dbReference type="EC" id="2.1.1.37" evidence="11"/>
<dbReference type="PANTHER" id="PTHR10629">
    <property type="entry name" value="CYTOSINE-SPECIFIC METHYLTRANSFERASE"/>
    <property type="match status" value="1"/>
</dbReference>
<evidence type="ECO:0000256" key="7">
    <source>
        <dbReference type="ARBA" id="ARBA00023242"/>
    </source>
</evidence>
<evidence type="ECO:0000256" key="2">
    <source>
        <dbReference type="ARBA" id="ARBA00022603"/>
    </source>
</evidence>
<evidence type="ECO:0000256" key="4">
    <source>
        <dbReference type="ARBA" id="ARBA00022691"/>
    </source>
</evidence>
<dbReference type="InterPro" id="IPR050390">
    <property type="entry name" value="C5-Methyltransferase"/>
</dbReference>
<dbReference type="GO" id="GO:0003677">
    <property type="term" value="F:DNA binding"/>
    <property type="evidence" value="ECO:0007669"/>
    <property type="project" value="UniProtKB-KW"/>
</dbReference>
<dbReference type="NCBIfam" id="TIGR00675">
    <property type="entry name" value="dcm"/>
    <property type="match status" value="1"/>
</dbReference>
<dbReference type="PROSITE" id="PS51679">
    <property type="entry name" value="SAM_MT_C5"/>
    <property type="match status" value="1"/>
</dbReference>
<dbReference type="Pfam" id="PF12047">
    <property type="entry name" value="DNMT1-RFD"/>
    <property type="match status" value="1"/>
</dbReference>
<dbReference type="GO" id="GO:0032259">
    <property type="term" value="P:methylation"/>
    <property type="evidence" value="ECO:0007669"/>
    <property type="project" value="UniProtKB-KW"/>
</dbReference>